<protein>
    <submittedName>
        <fullName evidence="1">Uncharacterized protein</fullName>
    </submittedName>
</protein>
<proteinExistence type="predicted"/>
<name>A0A2A2TE40_9CYAN</name>
<sequence length="114" mass="13037">MNVPGELRGCLKSLLLCHAVACYLQKPLARLPAGWNVLRNGEVNYAQRVALRLSAYAPLGFAQNDKLYLPKLFKHALRQKANLLMSMHKTAFFIDICLLNKVFYLETGFWRLRA</sequence>
<reference evidence="1 2" key="1">
    <citation type="submission" date="2017-08" db="EMBL/GenBank/DDBJ databases">
        <title>Draft genome sequence of filamentous cyanobacterium Calothrix elsteri CCALA 953.</title>
        <authorList>
            <person name="Gagunashvili A.N."/>
            <person name="Elster J."/>
            <person name="Andresson O.S."/>
        </authorList>
    </citation>
    <scope>NUCLEOTIDE SEQUENCE [LARGE SCALE GENOMIC DNA]</scope>
    <source>
        <strain evidence="1 2">CCALA 953</strain>
    </source>
</reference>
<organism evidence="1 2">
    <name type="scientific">Brunnivagina elsteri CCALA 953</name>
    <dbReference type="NCBI Taxonomy" id="987040"/>
    <lineage>
        <taxon>Bacteria</taxon>
        <taxon>Bacillati</taxon>
        <taxon>Cyanobacteriota</taxon>
        <taxon>Cyanophyceae</taxon>
        <taxon>Nostocales</taxon>
        <taxon>Calotrichaceae</taxon>
        <taxon>Brunnivagina</taxon>
    </lineage>
</organism>
<comment type="caution">
    <text evidence="1">The sequence shown here is derived from an EMBL/GenBank/DDBJ whole genome shotgun (WGS) entry which is preliminary data.</text>
</comment>
<gene>
    <name evidence="1" type="ORF">CK510_21610</name>
</gene>
<dbReference type="AlphaFoldDB" id="A0A2A2TE40"/>
<evidence type="ECO:0000313" key="1">
    <source>
        <dbReference type="EMBL" id="PAX52020.1"/>
    </source>
</evidence>
<evidence type="ECO:0000313" key="2">
    <source>
        <dbReference type="Proteomes" id="UP000218238"/>
    </source>
</evidence>
<keyword evidence="2" id="KW-1185">Reference proteome</keyword>
<dbReference type="EMBL" id="NTFS01000294">
    <property type="protein sequence ID" value="PAX52020.1"/>
    <property type="molecule type" value="Genomic_DNA"/>
</dbReference>
<accession>A0A2A2TE40</accession>
<dbReference type="Proteomes" id="UP000218238">
    <property type="component" value="Unassembled WGS sequence"/>
</dbReference>